<dbReference type="InterPro" id="IPR036291">
    <property type="entry name" value="NAD(P)-bd_dom_sf"/>
</dbReference>
<proteinExistence type="inferred from homology"/>
<dbReference type="Proteomes" id="UP000196581">
    <property type="component" value="Unassembled WGS sequence"/>
</dbReference>
<keyword evidence="2" id="KW-0560">Oxidoreductase</keyword>
<dbReference type="InterPro" id="IPR002347">
    <property type="entry name" value="SDR_fam"/>
</dbReference>
<name>A0A1X6XKZ8_9MICO</name>
<evidence type="ECO:0000256" key="2">
    <source>
        <dbReference type="ARBA" id="ARBA00023002"/>
    </source>
</evidence>
<dbReference type="PANTHER" id="PTHR42879:SF2">
    <property type="entry name" value="3-OXOACYL-[ACYL-CARRIER-PROTEIN] REDUCTASE FABG"/>
    <property type="match status" value="1"/>
</dbReference>
<protein>
    <submittedName>
        <fullName evidence="3">Short chain dehydrogenase</fullName>
    </submittedName>
</protein>
<organism evidence="3 4">
    <name type="scientific">Brevibacterium yomogidense</name>
    <dbReference type="NCBI Taxonomy" id="946573"/>
    <lineage>
        <taxon>Bacteria</taxon>
        <taxon>Bacillati</taxon>
        <taxon>Actinomycetota</taxon>
        <taxon>Actinomycetes</taxon>
        <taxon>Micrococcales</taxon>
        <taxon>Brevibacteriaceae</taxon>
        <taxon>Brevibacterium</taxon>
    </lineage>
</organism>
<dbReference type="SUPFAM" id="SSF51735">
    <property type="entry name" value="NAD(P)-binding Rossmann-fold domains"/>
    <property type="match status" value="1"/>
</dbReference>
<dbReference type="PROSITE" id="PS00061">
    <property type="entry name" value="ADH_SHORT"/>
    <property type="match status" value="1"/>
</dbReference>
<dbReference type="CDD" id="cd05233">
    <property type="entry name" value="SDR_c"/>
    <property type="match status" value="1"/>
</dbReference>
<sequence>MGQRIAVVTAGAAGIGRAIADRLVADGFTVLVTDVSAEAVDDAQRAGLHAVVADASKPEDAAALADLVRETFGWLDVLVNNAGVAGPTARVEDIELTDWERTVSINLTAQFLHVKALLPLLRESEAGRILNMSSAAGVLGMFGRSVYSASKSAVFGFTKSLAIELGPEGITTNAICPGAVGGPRIEGVIEAKAAVLGSSVEEVAADYRNQSALGEFIDPASVAGMVSFLVGPDARQINGQMLSVDGFTQKLY</sequence>
<evidence type="ECO:0000313" key="4">
    <source>
        <dbReference type="Proteomes" id="UP000196581"/>
    </source>
</evidence>
<dbReference type="FunFam" id="3.40.50.720:FF:000084">
    <property type="entry name" value="Short-chain dehydrogenase reductase"/>
    <property type="match status" value="1"/>
</dbReference>
<dbReference type="PANTHER" id="PTHR42879">
    <property type="entry name" value="3-OXOACYL-(ACYL-CARRIER-PROTEIN) REDUCTASE"/>
    <property type="match status" value="1"/>
</dbReference>
<dbReference type="GO" id="GO:0032787">
    <property type="term" value="P:monocarboxylic acid metabolic process"/>
    <property type="evidence" value="ECO:0007669"/>
    <property type="project" value="UniProtKB-ARBA"/>
</dbReference>
<dbReference type="Gene3D" id="3.40.50.720">
    <property type="entry name" value="NAD(P)-binding Rossmann-like Domain"/>
    <property type="match status" value="1"/>
</dbReference>
<dbReference type="EMBL" id="FWFF01000017">
    <property type="protein sequence ID" value="SLM99187.1"/>
    <property type="molecule type" value="Genomic_DNA"/>
</dbReference>
<dbReference type="NCBIfam" id="NF009466">
    <property type="entry name" value="PRK12826.1-2"/>
    <property type="match status" value="1"/>
</dbReference>
<dbReference type="InterPro" id="IPR020904">
    <property type="entry name" value="Sc_DH/Rdtase_CS"/>
</dbReference>
<comment type="similarity">
    <text evidence="1">Belongs to the short-chain dehydrogenases/reductases (SDR) family.</text>
</comment>
<dbReference type="GO" id="GO:0016491">
    <property type="term" value="F:oxidoreductase activity"/>
    <property type="evidence" value="ECO:0007669"/>
    <property type="project" value="UniProtKB-KW"/>
</dbReference>
<evidence type="ECO:0000313" key="3">
    <source>
        <dbReference type="EMBL" id="SLM99187.1"/>
    </source>
</evidence>
<dbReference type="PRINTS" id="PR00080">
    <property type="entry name" value="SDRFAMILY"/>
</dbReference>
<evidence type="ECO:0000256" key="1">
    <source>
        <dbReference type="ARBA" id="ARBA00006484"/>
    </source>
</evidence>
<reference evidence="4" key="1">
    <citation type="submission" date="2017-02" db="EMBL/GenBank/DDBJ databases">
        <authorList>
            <person name="Dridi B."/>
        </authorList>
    </citation>
    <scope>NUCLEOTIDE SEQUENCE [LARGE SCALE GENOMIC DNA]</scope>
    <source>
        <strain evidence="4">B Co 03.10</strain>
    </source>
</reference>
<dbReference type="InterPro" id="IPR050259">
    <property type="entry name" value="SDR"/>
</dbReference>
<accession>A0A1X6XKZ8</accession>
<dbReference type="PRINTS" id="PR00081">
    <property type="entry name" value="GDHRDH"/>
</dbReference>
<dbReference type="AlphaFoldDB" id="A0A1X6XKZ8"/>
<dbReference type="Pfam" id="PF13561">
    <property type="entry name" value="adh_short_C2"/>
    <property type="match status" value="1"/>
</dbReference>
<dbReference type="RefSeq" id="WP_087007922.1">
    <property type="nucleotide sequence ID" value="NZ_FWFF01000017.1"/>
</dbReference>
<keyword evidence="4" id="KW-1185">Reference proteome</keyword>
<gene>
    <name evidence="3" type="ORF">FM105_10485</name>
</gene>